<dbReference type="RefSeq" id="WP_054662160.1">
    <property type="nucleotide sequence ID" value="NZ_CP043570.1"/>
</dbReference>
<dbReference type="SUPFAM" id="SSF52922">
    <property type="entry name" value="TK C-terminal domain-like"/>
    <property type="match status" value="1"/>
</dbReference>
<evidence type="ECO:0000313" key="4">
    <source>
        <dbReference type="Proteomes" id="UP000061010"/>
    </source>
</evidence>
<protein>
    <submittedName>
        <fullName evidence="3">Indolepyruvate ferredoxin oxidoreductase</fullName>
    </submittedName>
</protein>
<dbReference type="OrthoDB" id="9803617at2"/>
<dbReference type="InterPro" id="IPR009014">
    <property type="entry name" value="Transketo_C/PFOR_II"/>
</dbReference>
<dbReference type="InterPro" id="IPR002880">
    <property type="entry name" value="Pyrv_Fd/Flavodoxin_OxRdtase_N"/>
</dbReference>
<dbReference type="NCBIfam" id="NF009588">
    <property type="entry name" value="PRK13029.1"/>
    <property type="match status" value="1"/>
</dbReference>
<sequence>MTSTAELTSPASANTPLIGVRDRDYTLEHKYTRTDGRIYLSGVQALVRLPLMQQQRDTAAGLNTGGFVSGYRGSPLGGFDLELWRARRHLEAAKVKFVPGLNEDLGATMVWGTQQANLFPGANVDGVFGMWYGKGPGVDRCGDVFKHANAAGTSRHGGVLALAADDHACRSSTLPHGSEDEFVSAMMPVLNPAGVQDILDLGLVGWAMSRYTGRWIGFKTIAETVESSASVDVNPFARRIILPEDFEMPAAGLNIRWPDPPLEQEMRLHRYAVKAAQAFARANGIDRVVMDSPRARLGIVTTGKSYLDVLQALEYLGLDERACAEIGIRVYKVGMTWPLEPQGIGAFARGLEDIVVVEEKKAFIERQMKEYFYNWPAGWGARPSIVGKYDEQGEWILPSTGELTPATIAGVIGRRIQRFFNTESIEQRLRWMDEKEAEMALPRAQFPRVPHYCSGCPHNTSTNVPEGSRAMAGIGCHYMVTWMDRDTDTFTHMGGEGVTWAGQAAFTDTAHVFQNLGDGTYFHSGSLAIRQAIAAGVNITYKILYNDAVAMTGGQPVDGTLTVPQIAQQMRAEGVHTIVLLSDDIAKWKLRRHEFPADVEFHDRAELDAVQKHLRTVKGTSILIYEQTCATEKRRRRKRGKLVDPPKRTMINSLVCEGCGDCGQKSFCVSVLPKETEFGRKRDIDQSNCNKDFSCTTGFCPSFVTVHGGQLRKGRRSDAASLLDNLPSPAFRSDLSQPWNILITGVGGTGVVTIGALLGMAGHLEGKGATVLDQTGLAQKGGAVTTHIRIARAPSDIHAVRIAAGEADLVLGCDMVVVNDYWALSKVRGERSQVVLNTYEAMPGTFTTHPDMQFPAADIIAGVKVALGGRDPILLDATQLATALLGDAIASNLFILGFAWQQGLVPLSLEALMRAIELNGAAIEMNQRAFAWGRLAAIDPQAVQQAAGLVRNAPTEAERTPGTLRELPPGEWEGSEAGAPSAPRNPGNEPEVRGLPASDPHPGDTPFATLDDTRLSRSLDELIARRSGFLVDYQDAAYATRYRQLVDAVRKAEQRVAPGSTALTEAVARYFFKLMAYKDEYEVARLYTSGDFLKRVAQQFEGDYQVRFHLAPPLFAKRDEQGRLQKKEYGPWMFKAFGLLARLKGLRGSRFDIFGHTAERRGERQLIADYERTLQELLGSLDAGRLALAVEIASIPEHIRGYGHVKEAHLHDARAREAALLATWRNPKALHIVQAA</sequence>
<keyword evidence="4" id="KW-1185">Reference proteome</keyword>
<dbReference type="Gene3D" id="3.40.920.10">
    <property type="entry name" value="Pyruvate-ferredoxin oxidoreductase, PFOR, domain III"/>
    <property type="match status" value="1"/>
</dbReference>
<dbReference type="PANTHER" id="PTHR48084">
    <property type="entry name" value="2-OXOGLUTARATE OXIDOREDUCTASE SUBUNIT KORB-RELATED"/>
    <property type="match status" value="1"/>
</dbReference>
<dbReference type="KEGG" id="sacz:AOT14_03840"/>
<dbReference type="CDD" id="cd02008">
    <property type="entry name" value="TPP_IOR_alpha"/>
    <property type="match status" value="1"/>
</dbReference>
<dbReference type="AlphaFoldDB" id="A0A0R0DNS1"/>
<dbReference type="SUPFAM" id="SSF52518">
    <property type="entry name" value="Thiamin diphosphate-binding fold (THDP-binding)"/>
    <property type="match status" value="2"/>
</dbReference>
<dbReference type="PATRIC" id="fig|128780.6.peg.390"/>
<dbReference type="InterPro" id="IPR029061">
    <property type="entry name" value="THDP-binding"/>
</dbReference>
<evidence type="ECO:0000313" key="3">
    <source>
        <dbReference type="EMBL" id="ALJ26836.1"/>
    </source>
</evidence>
<dbReference type="InterPro" id="IPR046667">
    <property type="entry name" value="DUF6537"/>
</dbReference>
<evidence type="ECO:0000259" key="2">
    <source>
        <dbReference type="Pfam" id="PF20169"/>
    </source>
</evidence>
<dbReference type="Pfam" id="PF20169">
    <property type="entry name" value="DUF6537"/>
    <property type="match status" value="1"/>
</dbReference>
<dbReference type="SUPFAM" id="SSF53323">
    <property type="entry name" value="Pyruvate-ferredoxin oxidoreductase, PFOR, domain III"/>
    <property type="match status" value="1"/>
</dbReference>
<dbReference type="NCBIfam" id="NF009589">
    <property type="entry name" value="PRK13030.1"/>
    <property type="match status" value="1"/>
</dbReference>
<dbReference type="InterPro" id="IPR051457">
    <property type="entry name" value="2-oxoacid:Fd_oxidoreductase"/>
</dbReference>
<dbReference type="InterPro" id="IPR019752">
    <property type="entry name" value="Pyrv/ketoisovalerate_OxRed_cat"/>
</dbReference>
<dbReference type="InterPro" id="IPR002869">
    <property type="entry name" value="Pyrv_flavodox_OxRed_cen"/>
</dbReference>
<feature type="domain" description="Pyruvate/ketoisovalerate oxidoreductase catalytic" evidence="1">
    <location>
        <begin position="747"/>
        <end position="933"/>
    </location>
</feature>
<keyword evidence="3" id="KW-0670">Pyruvate</keyword>
<proteinExistence type="predicted"/>
<dbReference type="Gene3D" id="3.40.50.970">
    <property type="match status" value="1"/>
</dbReference>
<dbReference type="Proteomes" id="UP000061010">
    <property type="component" value="Chromosome"/>
</dbReference>
<dbReference type="EMBL" id="CP012900">
    <property type="protein sequence ID" value="ALJ26836.1"/>
    <property type="molecule type" value="Genomic_DNA"/>
</dbReference>
<dbReference type="PANTHER" id="PTHR48084:SF3">
    <property type="entry name" value="SUBUNIT OF PYRUVATE:FLAVODOXIN OXIDOREDUCTASE"/>
    <property type="match status" value="1"/>
</dbReference>
<dbReference type="CDD" id="cd07034">
    <property type="entry name" value="TPP_PYR_PFOR_IOR-alpha_like"/>
    <property type="match status" value="1"/>
</dbReference>
<name>A0A0R0DNS1_9GAMM</name>
<dbReference type="Pfam" id="PF01558">
    <property type="entry name" value="POR"/>
    <property type="match status" value="1"/>
</dbReference>
<accession>A0A0R0DNS1</accession>
<feature type="domain" description="DUF6537" evidence="2">
    <location>
        <begin position="1019"/>
        <end position="1217"/>
    </location>
</feature>
<dbReference type="GO" id="GO:0016903">
    <property type="term" value="F:oxidoreductase activity, acting on the aldehyde or oxo group of donors"/>
    <property type="evidence" value="ECO:0007669"/>
    <property type="project" value="InterPro"/>
</dbReference>
<gene>
    <name evidence="3" type="ORF">AOT14_03840</name>
</gene>
<reference evidence="3 4" key="1">
    <citation type="journal article" date="2015" name="Genome Announc.">
        <title>Complete Genome Sequencing of Stenotrophomonas acidaminiphila ZAC14D2_NAIMI4_2, a Multidrug-Resistant Strain Isolated from Sediments of a Polluted River in Mexico, Uncovers New Antibiotic Resistance Genes and a Novel Class-II Lasso Peptide Biosynthesis Gene Cluster.</title>
        <authorList>
            <person name="Vinuesa P."/>
            <person name="Ochoa-Sanchez L.E."/>
        </authorList>
    </citation>
    <scope>NUCLEOTIDE SEQUENCE [LARGE SCALE GENOMIC DNA]</scope>
    <source>
        <strain evidence="3 4">ZAC14D2_NAIMI4_2</strain>
    </source>
</reference>
<organism evidence="3 4">
    <name type="scientific">Stenotrophomonas acidaminiphila</name>
    <dbReference type="NCBI Taxonomy" id="128780"/>
    <lineage>
        <taxon>Bacteria</taxon>
        <taxon>Pseudomonadati</taxon>
        <taxon>Pseudomonadota</taxon>
        <taxon>Gammaproteobacteria</taxon>
        <taxon>Lysobacterales</taxon>
        <taxon>Lysobacteraceae</taxon>
        <taxon>Stenotrophomonas</taxon>
    </lineage>
</organism>
<evidence type="ECO:0000259" key="1">
    <source>
        <dbReference type="Pfam" id="PF01558"/>
    </source>
</evidence>